<organism evidence="6 7">
    <name type="scientific">Lithospermum erythrorhizon</name>
    <name type="common">Purple gromwell</name>
    <name type="synonym">Lithospermum officinale var. erythrorhizon</name>
    <dbReference type="NCBI Taxonomy" id="34254"/>
    <lineage>
        <taxon>Eukaryota</taxon>
        <taxon>Viridiplantae</taxon>
        <taxon>Streptophyta</taxon>
        <taxon>Embryophyta</taxon>
        <taxon>Tracheophyta</taxon>
        <taxon>Spermatophyta</taxon>
        <taxon>Magnoliopsida</taxon>
        <taxon>eudicotyledons</taxon>
        <taxon>Gunneridae</taxon>
        <taxon>Pentapetalae</taxon>
        <taxon>asterids</taxon>
        <taxon>lamiids</taxon>
        <taxon>Boraginales</taxon>
        <taxon>Boraginaceae</taxon>
        <taxon>Boraginoideae</taxon>
        <taxon>Lithospermeae</taxon>
        <taxon>Lithospermum</taxon>
    </lineage>
</organism>
<name>A0AAV3QQ48_LITER</name>
<dbReference type="Gene3D" id="3.40.50.620">
    <property type="entry name" value="HUPs"/>
    <property type="match status" value="1"/>
</dbReference>
<feature type="region of interest" description="Disordered" evidence="4">
    <location>
        <begin position="59"/>
        <end position="80"/>
    </location>
</feature>
<keyword evidence="7" id="KW-1185">Reference proteome</keyword>
<sequence>MDQLRLDKKVLNAGRYVAVAVDRDKGSQNALRWAADNLLIKGQSVTLIHVNQEYLSCPSPARSMGSSSTRSTKSGSSDIDGLEQYDQSQDIFVPFRAYASCKDISCEAVIIDDYDIVKALLEYVKLFRIETLVLGAASKHGISRIFNKHDIPTAVVKGAPDFCNVFVVSKEKVNFAKAALRPLRSLSLTAAMLPVGLRYSFTGDNFKATTRATQKVRHGPGDKITNLSTYSSMNARERGRINEDIDLKHEVSSFHAKSMKNTLRTRSPGRWISPIYDNSKSQSTRKPSKSLSVNSLDLHSTLEEVKLGGNDKRESSDIKSVEQETTKKEIKKKQLTPEKTEELEEKTRLLELQMKQTMEMYHGACKEALKEKEKNKELQLLRNELADALMAKEEALALAEKEKEMRIAATETAKVAQTKLDEEARKRNAAEKELLELADETRMILHLIDDSQTIVNCEENTCRNPVDESEEDAVSVDD</sequence>
<dbReference type="CDD" id="cd01989">
    <property type="entry name" value="USP_STK_Ubox_N"/>
    <property type="match status" value="1"/>
</dbReference>
<evidence type="ECO:0000313" key="7">
    <source>
        <dbReference type="Proteomes" id="UP001454036"/>
    </source>
</evidence>
<dbReference type="InterPro" id="IPR006016">
    <property type="entry name" value="UspA"/>
</dbReference>
<dbReference type="PANTHER" id="PTHR45647:SF143">
    <property type="entry name" value="U-BOX DOMAIN-CONTAINING PROTEIN 35-LIKE ISOFORM X1"/>
    <property type="match status" value="1"/>
</dbReference>
<evidence type="ECO:0000256" key="1">
    <source>
        <dbReference type="ARBA" id="ARBA00000900"/>
    </source>
</evidence>
<comment type="catalytic activity">
    <reaction evidence="1">
        <text>S-ubiquitinyl-[E2 ubiquitin-conjugating enzyme]-L-cysteine + [acceptor protein]-L-lysine = [E2 ubiquitin-conjugating enzyme]-L-cysteine + N(6)-ubiquitinyl-[acceptor protein]-L-lysine.</text>
        <dbReference type="EC" id="2.3.2.27"/>
    </reaction>
</comment>
<evidence type="ECO:0000256" key="4">
    <source>
        <dbReference type="SAM" id="MobiDB-lite"/>
    </source>
</evidence>
<reference evidence="6 7" key="1">
    <citation type="submission" date="2024-01" db="EMBL/GenBank/DDBJ databases">
        <title>The complete chloroplast genome sequence of Lithospermum erythrorhizon: insights into the phylogenetic relationship among Boraginaceae species and the maternal lineages of purple gromwells.</title>
        <authorList>
            <person name="Okada T."/>
            <person name="Watanabe K."/>
        </authorList>
    </citation>
    <scope>NUCLEOTIDE SEQUENCE [LARGE SCALE GENOMIC DNA]</scope>
</reference>
<evidence type="ECO:0000256" key="2">
    <source>
        <dbReference type="ARBA" id="ARBA00012483"/>
    </source>
</evidence>
<accession>A0AAV3QQ48</accession>
<comment type="caution">
    <text evidence="6">The sequence shown here is derived from an EMBL/GenBank/DDBJ whole genome shotgun (WGS) entry which is preliminary data.</text>
</comment>
<keyword evidence="3" id="KW-0833">Ubl conjugation pathway</keyword>
<feature type="compositionally biased region" description="Polar residues" evidence="4">
    <location>
        <begin position="276"/>
        <end position="293"/>
    </location>
</feature>
<dbReference type="InterPro" id="IPR014729">
    <property type="entry name" value="Rossmann-like_a/b/a_fold"/>
</dbReference>
<feature type="compositionally biased region" description="Low complexity" evidence="4">
    <location>
        <begin position="59"/>
        <end position="77"/>
    </location>
</feature>
<evidence type="ECO:0000313" key="6">
    <source>
        <dbReference type="EMBL" id="GAA0166154.1"/>
    </source>
</evidence>
<dbReference type="InterPro" id="IPR051348">
    <property type="entry name" value="U-box_ubiquitin_ligases"/>
</dbReference>
<protein>
    <recommendedName>
        <fullName evidence="2">RING-type E3 ubiquitin transferase</fullName>
        <ecNumber evidence="2">2.3.2.27</ecNumber>
    </recommendedName>
</protein>
<feature type="domain" description="UspA" evidence="5">
    <location>
        <begin position="17"/>
        <end position="160"/>
    </location>
</feature>
<dbReference type="EC" id="2.3.2.27" evidence="2"/>
<evidence type="ECO:0000259" key="5">
    <source>
        <dbReference type="Pfam" id="PF00582"/>
    </source>
</evidence>
<dbReference type="GO" id="GO:0061630">
    <property type="term" value="F:ubiquitin protein ligase activity"/>
    <property type="evidence" value="ECO:0007669"/>
    <property type="project" value="UniProtKB-EC"/>
</dbReference>
<feature type="compositionally biased region" description="Basic and acidic residues" evidence="4">
    <location>
        <begin position="306"/>
        <end position="328"/>
    </location>
</feature>
<dbReference type="Proteomes" id="UP001454036">
    <property type="component" value="Unassembled WGS sequence"/>
</dbReference>
<gene>
    <name evidence="6" type="ORF">LIER_21378</name>
</gene>
<proteinExistence type="predicted"/>
<dbReference type="EMBL" id="BAABME010005629">
    <property type="protein sequence ID" value="GAA0166154.1"/>
    <property type="molecule type" value="Genomic_DNA"/>
</dbReference>
<feature type="region of interest" description="Disordered" evidence="4">
    <location>
        <begin position="306"/>
        <end position="343"/>
    </location>
</feature>
<dbReference type="AlphaFoldDB" id="A0AAV3QQ48"/>
<feature type="region of interest" description="Disordered" evidence="4">
    <location>
        <begin position="258"/>
        <end position="293"/>
    </location>
</feature>
<dbReference type="SUPFAM" id="SSF52402">
    <property type="entry name" value="Adenine nucleotide alpha hydrolases-like"/>
    <property type="match status" value="1"/>
</dbReference>
<evidence type="ECO:0000256" key="3">
    <source>
        <dbReference type="ARBA" id="ARBA00022786"/>
    </source>
</evidence>
<dbReference type="PANTHER" id="PTHR45647">
    <property type="entry name" value="OS02G0152300 PROTEIN"/>
    <property type="match status" value="1"/>
</dbReference>
<dbReference type="Pfam" id="PF00582">
    <property type="entry name" value="Usp"/>
    <property type="match status" value="1"/>
</dbReference>